<evidence type="ECO:0000313" key="10">
    <source>
        <dbReference type="EMBL" id="CAD9035204.1"/>
    </source>
</evidence>
<sequence length="486" mass="57304">MPLDDINSRKRCYSHGMSDEEIGGNKKSRYDDDVSERDRDRDRYKDRDRERDRDRDRGRDRDRDRDRERATKEKDRERDYDKDREKDKEKEKVTESNDKDRTREKKYYTPRQSDEEGHFHVVCGENLSDRYKILDLMGQGTFAKVIEAWDRKEQRRFAIKIVRATKKYTKDAQFELDILERVKRKDRDDRYCSVKVHSSFMYHDSRASQDHLCIIFPKLGPSLLDFMNKNASFLLKGIAQMTKHLCECLDFLHTELKLIHTDLKPENILLTESGYTHEGRRRVPRNYAVRIIDFGGATDEDHSDTSIVSTRHYRAPEVIVGSGWMYAADMWSIGCILIELYTGEVLFDTHENREHLALMEKILGPFPDWFSRRVSDSARKYFRSDGLLRWPEMASSEKSISKVERCQSLEALCPDTDFIDLLKRLLDYDKKRRMTAREALEHPFILKHTGGGSDGTRSRPSRSPPRRTKSSTRQDASSRDTEDSLR</sequence>
<gene>
    <name evidence="8" type="ORF">EGYM00392_LOCUS46356</name>
    <name evidence="9" type="ORF">EGYM00392_LOCUS46357</name>
    <name evidence="10" type="ORF">EGYM00392_LOCUS46358</name>
</gene>
<name>A0A6U8KXS1_9EUGL</name>
<feature type="region of interest" description="Disordered" evidence="6">
    <location>
        <begin position="1"/>
        <end position="112"/>
    </location>
</feature>
<dbReference type="EMBL" id="HBGA01125505">
    <property type="protein sequence ID" value="CAD9035204.1"/>
    <property type="molecule type" value="Transcribed_RNA"/>
</dbReference>
<keyword evidence="1" id="KW-0723">Serine/threonine-protein kinase</keyword>
<protein>
    <recommendedName>
        <fullName evidence="7">Protein kinase domain-containing protein</fullName>
    </recommendedName>
</protein>
<dbReference type="EMBL" id="HBGA01125501">
    <property type="protein sequence ID" value="CAD9035202.1"/>
    <property type="molecule type" value="Transcribed_RNA"/>
</dbReference>
<reference evidence="8" key="1">
    <citation type="submission" date="2021-01" db="EMBL/GenBank/DDBJ databases">
        <authorList>
            <person name="Corre E."/>
            <person name="Pelletier E."/>
            <person name="Niang G."/>
            <person name="Scheremetjew M."/>
            <person name="Finn R."/>
            <person name="Kale V."/>
            <person name="Holt S."/>
            <person name="Cochrane G."/>
            <person name="Meng A."/>
            <person name="Brown T."/>
            <person name="Cohen L."/>
        </authorList>
    </citation>
    <scope>NUCLEOTIDE SEQUENCE</scope>
    <source>
        <strain evidence="8">NIES-381</strain>
    </source>
</reference>
<dbReference type="Pfam" id="PF00069">
    <property type="entry name" value="Pkinase"/>
    <property type="match status" value="1"/>
</dbReference>
<feature type="compositionally biased region" description="Basic and acidic residues" evidence="6">
    <location>
        <begin position="28"/>
        <end position="112"/>
    </location>
</feature>
<accession>A0A6U8KXS1</accession>
<dbReference type="PANTHER" id="PTHR45646">
    <property type="entry name" value="SERINE/THREONINE-PROTEIN KINASE DOA-RELATED"/>
    <property type="match status" value="1"/>
</dbReference>
<feature type="compositionally biased region" description="Basic and acidic residues" evidence="6">
    <location>
        <begin position="476"/>
        <end position="486"/>
    </location>
</feature>
<dbReference type="InterPro" id="IPR000719">
    <property type="entry name" value="Prot_kinase_dom"/>
</dbReference>
<evidence type="ECO:0000256" key="1">
    <source>
        <dbReference type="ARBA" id="ARBA00022527"/>
    </source>
</evidence>
<dbReference type="EMBL" id="HBGA01125504">
    <property type="protein sequence ID" value="CAD9035203.1"/>
    <property type="molecule type" value="Transcribed_RNA"/>
</dbReference>
<evidence type="ECO:0000256" key="3">
    <source>
        <dbReference type="ARBA" id="ARBA00022741"/>
    </source>
</evidence>
<dbReference type="InterPro" id="IPR008271">
    <property type="entry name" value="Ser/Thr_kinase_AS"/>
</dbReference>
<keyword evidence="4" id="KW-0418">Kinase</keyword>
<dbReference type="GO" id="GO:0004674">
    <property type="term" value="F:protein serine/threonine kinase activity"/>
    <property type="evidence" value="ECO:0007669"/>
    <property type="project" value="UniProtKB-KW"/>
</dbReference>
<evidence type="ECO:0000256" key="5">
    <source>
        <dbReference type="ARBA" id="ARBA00022840"/>
    </source>
</evidence>
<dbReference type="GO" id="GO:0005524">
    <property type="term" value="F:ATP binding"/>
    <property type="evidence" value="ECO:0007669"/>
    <property type="project" value="UniProtKB-KW"/>
</dbReference>
<evidence type="ECO:0000256" key="2">
    <source>
        <dbReference type="ARBA" id="ARBA00022679"/>
    </source>
</evidence>
<dbReference type="PANTHER" id="PTHR45646:SF20">
    <property type="entry name" value="KINASE, PUTATIVE-RELATED"/>
    <property type="match status" value="1"/>
</dbReference>
<evidence type="ECO:0000259" key="7">
    <source>
        <dbReference type="PROSITE" id="PS50011"/>
    </source>
</evidence>
<dbReference type="SUPFAM" id="SSF56112">
    <property type="entry name" value="Protein kinase-like (PK-like)"/>
    <property type="match status" value="1"/>
</dbReference>
<dbReference type="InterPro" id="IPR011009">
    <property type="entry name" value="Kinase-like_dom_sf"/>
</dbReference>
<dbReference type="InterPro" id="IPR051175">
    <property type="entry name" value="CLK_kinases"/>
</dbReference>
<organism evidence="8">
    <name type="scientific">Eutreptiella gymnastica</name>
    <dbReference type="NCBI Taxonomy" id="73025"/>
    <lineage>
        <taxon>Eukaryota</taxon>
        <taxon>Discoba</taxon>
        <taxon>Euglenozoa</taxon>
        <taxon>Euglenida</taxon>
        <taxon>Spirocuta</taxon>
        <taxon>Euglenophyceae</taxon>
        <taxon>Eutreptiales</taxon>
        <taxon>Eutreptiaceae</taxon>
        <taxon>Eutreptiella</taxon>
    </lineage>
</organism>
<keyword evidence="2" id="KW-0808">Transferase</keyword>
<evidence type="ECO:0000256" key="4">
    <source>
        <dbReference type="ARBA" id="ARBA00022777"/>
    </source>
</evidence>
<dbReference type="CDD" id="cd14134">
    <property type="entry name" value="PKc_CLK"/>
    <property type="match status" value="1"/>
</dbReference>
<evidence type="ECO:0000313" key="8">
    <source>
        <dbReference type="EMBL" id="CAD9035202.1"/>
    </source>
</evidence>
<dbReference type="GO" id="GO:0005634">
    <property type="term" value="C:nucleus"/>
    <property type="evidence" value="ECO:0007669"/>
    <property type="project" value="TreeGrafter"/>
</dbReference>
<dbReference type="Gene3D" id="1.10.510.10">
    <property type="entry name" value="Transferase(Phosphotransferase) domain 1"/>
    <property type="match status" value="1"/>
</dbReference>
<keyword evidence="3" id="KW-0547">Nucleotide-binding</keyword>
<proteinExistence type="predicted"/>
<keyword evidence="5" id="KW-0067">ATP-binding</keyword>
<dbReference type="PROSITE" id="PS00108">
    <property type="entry name" value="PROTEIN_KINASE_ST"/>
    <property type="match status" value="1"/>
</dbReference>
<dbReference type="Gene3D" id="3.30.200.20">
    <property type="entry name" value="Phosphorylase Kinase, domain 1"/>
    <property type="match status" value="1"/>
</dbReference>
<feature type="region of interest" description="Disordered" evidence="6">
    <location>
        <begin position="442"/>
        <end position="486"/>
    </location>
</feature>
<dbReference type="PROSITE" id="PS50011">
    <property type="entry name" value="PROTEIN_KINASE_DOM"/>
    <property type="match status" value="1"/>
</dbReference>
<evidence type="ECO:0000313" key="9">
    <source>
        <dbReference type="EMBL" id="CAD9035203.1"/>
    </source>
</evidence>
<dbReference type="SMART" id="SM00220">
    <property type="entry name" value="S_TKc"/>
    <property type="match status" value="1"/>
</dbReference>
<evidence type="ECO:0000256" key="6">
    <source>
        <dbReference type="SAM" id="MobiDB-lite"/>
    </source>
</evidence>
<dbReference type="AlphaFoldDB" id="A0A6U8KXS1"/>
<feature type="domain" description="Protein kinase" evidence="7">
    <location>
        <begin position="131"/>
        <end position="445"/>
    </location>
</feature>